<dbReference type="EMBL" id="JAOB01000002">
    <property type="protein sequence ID" value="EUA85014.1"/>
    <property type="molecule type" value="Genomic_DNA"/>
</dbReference>
<comment type="caution">
    <text evidence="1">The sequence shown here is derived from an EMBL/GenBank/DDBJ whole genome shotgun (WGS) entry which is preliminary data.</text>
</comment>
<evidence type="ECO:0000313" key="1">
    <source>
        <dbReference type="EMBL" id="EUA85014.1"/>
    </source>
</evidence>
<proteinExistence type="predicted"/>
<protein>
    <submittedName>
        <fullName evidence="1">Methanol dehydrogenase transcriptional regulatory MoxR2 domain protein</fullName>
    </submittedName>
</protein>
<dbReference type="AlphaFoldDB" id="X8EWP5"/>
<organism evidence="1">
    <name type="scientific">Mycobacterium xenopi 4042</name>
    <dbReference type="NCBI Taxonomy" id="1299334"/>
    <lineage>
        <taxon>Bacteria</taxon>
        <taxon>Bacillati</taxon>
        <taxon>Actinomycetota</taxon>
        <taxon>Actinomycetes</taxon>
        <taxon>Mycobacteriales</taxon>
        <taxon>Mycobacteriaceae</taxon>
        <taxon>Mycobacterium</taxon>
    </lineage>
</organism>
<sequence>MFRLAAPPRCWALPGVVMAVGPQLRHPRRREGDGPPTLRHRVSLRPEAELEGATPDGVLDGILASVPVPR</sequence>
<name>X8EWP5_MYCXE</name>
<accession>X8EWP5</accession>
<dbReference type="PATRIC" id="fig|1299334.3.peg.28"/>
<gene>
    <name evidence="1" type="ORF">I553_3797</name>
</gene>
<reference evidence="1" key="1">
    <citation type="submission" date="2014-01" db="EMBL/GenBank/DDBJ databases">
        <authorList>
            <person name="Brown-Elliot B."/>
            <person name="Wallace R."/>
            <person name="Lenaerts A."/>
            <person name="Ordway D."/>
            <person name="DeGroote M.A."/>
            <person name="Parker T."/>
            <person name="Sizemore C."/>
            <person name="Tallon L.J."/>
            <person name="Sadzewicz L.K."/>
            <person name="Sengamalay N."/>
            <person name="Fraser C.M."/>
            <person name="Hine E."/>
            <person name="Shefchek K.A."/>
            <person name="Das S.P."/>
            <person name="Tettelin H."/>
        </authorList>
    </citation>
    <scope>NUCLEOTIDE SEQUENCE [LARGE SCALE GENOMIC DNA]</scope>
    <source>
        <strain evidence="1">4042</strain>
    </source>
</reference>